<dbReference type="EMBL" id="CAJOBJ010198763">
    <property type="protein sequence ID" value="CAF4977002.1"/>
    <property type="molecule type" value="Genomic_DNA"/>
</dbReference>
<evidence type="ECO:0000313" key="1">
    <source>
        <dbReference type="EMBL" id="CAF4483048.1"/>
    </source>
</evidence>
<evidence type="ECO:0000313" key="2">
    <source>
        <dbReference type="EMBL" id="CAF4977002.1"/>
    </source>
</evidence>
<accession>A0A8S2X7J0</accession>
<dbReference type="EMBL" id="CAJOBH010073478">
    <property type="protein sequence ID" value="CAF4483048.1"/>
    <property type="molecule type" value="Genomic_DNA"/>
</dbReference>
<dbReference type="Proteomes" id="UP000681720">
    <property type="component" value="Unassembled WGS sequence"/>
</dbReference>
<dbReference type="AlphaFoldDB" id="A0A8S2X7J0"/>
<sequence length="51" mass="5810">TFDTSIQTPIIAFDAEQFRSDIKTHGNDEKRLEQLIINAINYFIAASKRAP</sequence>
<feature type="non-terminal residue" evidence="1">
    <location>
        <position position="1"/>
    </location>
</feature>
<dbReference type="Proteomes" id="UP000681967">
    <property type="component" value="Unassembled WGS sequence"/>
</dbReference>
<protein>
    <submittedName>
        <fullName evidence="1">Uncharacterized protein</fullName>
    </submittedName>
</protein>
<gene>
    <name evidence="1" type="ORF">BYL167_LOCUS35224</name>
    <name evidence="2" type="ORF">GIL414_LOCUS55789</name>
</gene>
<proteinExistence type="predicted"/>
<reference evidence="1" key="1">
    <citation type="submission" date="2021-02" db="EMBL/GenBank/DDBJ databases">
        <authorList>
            <person name="Nowell W R."/>
        </authorList>
    </citation>
    <scope>NUCLEOTIDE SEQUENCE</scope>
</reference>
<evidence type="ECO:0000313" key="3">
    <source>
        <dbReference type="Proteomes" id="UP000681967"/>
    </source>
</evidence>
<name>A0A8S2X7J0_9BILA</name>
<feature type="non-terminal residue" evidence="1">
    <location>
        <position position="51"/>
    </location>
</feature>
<comment type="caution">
    <text evidence="1">The sequence shown here is derived from an EMBL/GenBank/DDBJ whole genome shotgun (WGS) entry which is preliminary data.</text>
</comment>
<organism evidence="1 3">
    <name type="scientific">Rotaria magnacalcarata</name>
    <dbReference type="NCBI Taxonomy" id="392030"/>
    <lineage>
        <taxon>Eukaryota</taxon>
        <taxon>Metazoa</taxon>
        <taxon>Spiralia</taxon>
        <taxon>Gnathifera</taxon>
        <taxon>Rotifera</taxon>
        <taxon>Eurotatoria</taxon>
        <taxon>Bdelloidea</taxon>
        <taxon>Philodinida</taxon>
        <taxon>Philodinidae</taxon>
        <taxon>Rotaria</taxon>
    </lineage>
</organism>